<evidence type="ECO:0000256" key="6">
    <source>
        <dbReference type="ARBA" id="ARBA00022840"/>
    </source>
</evidence>
<organism evidence="17 18">
    <name type="scientific">Pseudoteredinibacter isoporae</name>
    <dbReference type="NCBI Taxonomy" id="570281"/>
    <lineage>
        <taxon>Bacteria</taxon>
        <taxon>Pseudomonadati</taxon>
        <taxon>Pseudomonadota</taxon>
        <taxon>Gammaproteobacteria</taxon>
        <taxon>Cellvibrionales</taxon>
        <taxon>Cellvibrionaceae</taxon>
        <taxon>Pseudoteredinibacter</taxon>
    </lineage>
</organism>
<evidence type="ECO:0000256" key="7">
    <source>
        <dbReference type="ARBA" id="ARBA00022842"/>
    </source>
</evidence>
<feature type="binding site" evidence="13">
    <location>
        <position position="426"/>
    </location>
    <ligand>
        <name>4-amino-2-methyl-5-(diphosphooxymethyl)pyrimidine</name>
        <dbReference type="ChEBI" id="CHEBI:57841"/>
    </ligand>
</feature>
<reference evidence="17 18" key="1">
    <citation type="submission" date="2020-08" db="EMBL/GenBank/DDBJ databases">
        <title>Genomic Encyclopedia of Type Strains, Phase IV (KMG-IV): sequencing the most valuable type-strain genomes for metagenomic binning, comparative biology and taxonomic classification.</title>
        <authorList>
            <person name="Goeker M."/>
        </authorList>
    </citation>
    <scope>NUCLEOTIDE SEQUENCE [LARGE SCALE GENOMIC DNA]</scope>
    <source>
        <strain evidence="17 18">DSM 22368</strain>
    </source>
</reference>
<dbReference type="EC" id="2.5.1.3" evidence="13"/>
<dbReference type="Gene3D" id="3.20.20.70">
    <property type="entry name" value="Aldolase class I"/>
    <property type="match status" value="1"/>
</dbReference>
<keyword evidence="2 13" id="KW-0808">Transferase</keyword>
<keyword evidence="7 13" id="KW-0460">Magnesium</keyword>
<proteinExistence type="inferred from homology"/>
<evidence type="ECO:0000256" key="2">
    <source>
        <dbReference type="ARBA" id="ARBA00022679"/>
    </source>
</evidence>
<dbReference type="CDD" id="cd00564">
    <property type="entry name" value="TMP_TenI"/>
    <property type="match status" value="1"/>
</dbReference>
<dbReference type="Gene3D" id="3.40.1190.20">
    <property type="match status" value="1"/>
</dbReference>
<dbReference type="SUPFAM" id="SSF51391">
    <property type="entry name" value="Thiamin phosphate synthase"/>
    <property type="match status" value="1"/>
</dbReference>
<dbReference type="InterPro" id="IPR029056">
    <property type="entry name" value="Ribokinase-like"/>
</dbReference>
<dbReference type="GO" id="GO:0005829">
    <property type="term" value="C:cytosol"/>
    <property type="evidence" value="ECO:0007669"/>
    <property type="project" value="TreeGrafter"/>
</dbReference>
<dbReference type="InterPro" id="IPR036206">
    <property type="entry name" value="ThiamineP_synth_sf"/>
</dbReference>
<keyword evidence="6" id="KW-0067">ATP-binding</keyword>
<comment type="pathway">
    <text evidence="1 13">Cofactor biosynthesis; thiamine diphosphate biosynthesis; thiamine phosphate from 4-amino-2-methyl-5-diphosphomethylpyrimidine and 4-methyl-5-(2-phosphoethyl)-thiazole: step 1/1.</text>
</comment>
<evidence type="ECO:0000256" key="14">
    <source>
        <dbReference type="SAM" id="MobiDB-lite"/>
    </source>
</evidence>
<evidence type="ECO:0000256" key="13">
    <source>
        <dbReference type="HAMAP-Rule" id="MF_00097"/>
    </source>
</evidence>
<feature type="compositionally biased region" description="Polar residues" evidence="14">
    <location>
        <begin position="13"/>
        <end position="22"/>
    </location>
</feature>
<dbReference type="SUPFAM" id="SSF53613">
    <property type="entry name" value="Ribokinase-like"/>
    <property type="match status" value="1"/>
</dbReference>
<evidence type="ECO:0000256" key="8">
    <source>
        <dbReference type="ARBA" id="ARBA00022977"/>
    </source>
</evidence>
<comment type="cofactor">
    <cofactor evidence="13">
        <name>Mg(2+)</name>
        <dbReference type="ChEBI" id="CHEBI:18420"/>
    </cofactor>
    <text evidence="13">Binds 1 Mg(2+) ion per subunit.</text>
</comment>
<name>A0A7X0JWV7_9GAMM</name>
<evidence type="ECO:0000256" key="9">
    <source>
        <dbReference type="ARBA" id="ARBA00023268"/>
    </source>
</evidence>
<evidence type="ECO:0000256" key="10">
    <source>
        <dbReference type="ARBA" id="ARBA00047334"/>
    </source>
</evidence>
<dbReference type="NCBIfam" id="TIGR00693">
    <property type="entry name" value="thiE"/>
    <property type="match status" value="1"/>
</dbReference>
<feature type="binding site" evidence="13">
    <location>
        <position position="455"/>
    </location>
    <ligand>
        <name>4-amino-2-methyl-5-(diphosphooxymethyl)pyrimidine</name>
        <dbReference type="ChEBI" id="CHEBI:57841"/>
    </ligand>
</feature>
<dbReference type="InterPro" id="IPR013749">
    <property type="entry name" value="PM/HMP-P_kinase-1"/>
</dbReference>
<feature type="binding site" evidence="13">
    <location>
        <begin position="452"/>
        <end position="454"/>
    </location>
    <ligand>
        <name>2-[(2R,5Z)-2-carboxy-4-methylthiazol-5(2H)-ylidene]ethyl phosphate</name>
        <dbReference type="ChEBI" id="CHEBI:62899"/>
    </ligand>
</feature>
<dbReference type="RefSeq" id="WP_208020251.1">
    <property type="nucleotide sequence ID" value="NZ_JAAONY010000003.1"/>
</dbReference>
<dbReference type="GO" id="GO:0009228">
    <property type="term" value="P:thiamine biosynthetic process"/>
    <property type="evidence" value="ECO:0007669"/>
    <property type="project" value="UniProtKB-KW"/>
</dbReference>
<evidence type="ECO:0000259" key="15">
    <source>
        <dbReference type="Pfam" id="PF02581"/>
    </source>
</evidence>
<dbReference type="InParanoid" id="A0A7X0JWV7"/>
<dbReference type="InterPro" id="IPR034291">
    <property type="entry name" value="TMP_synthase"/>
</dbReference>
<feature type="binding site" evidence="13">
    <location>
        <position position="407"/>
    </location>
    <ligand>
        <name>Mg(2+)</name>
        <dbReference type="ChEBI" id="CHEBI:18420"/>
    </ligand>
</feature>
<keyword evidence="4" id="KW-0547">Nucleotide-binding</keyword>
<keyword evidence="5 17" id="KW-0418">Kinase</keyword>
<dbReference type="GO" id="GO:0000287">
    <property type="term" value="F:magnesium ion binding"/>
    <property type="evidence" value="ECO:0007669"/>
    <property type="project" value="UniProtKB-UniRule"/>
</dbReference>
<dbReference type="Pfam" id="PF08543">
    <property type="entry name" value="Phos_pyr_kin"/>
    <property type="match status" value="1"/>
</dbReference>
<dbReference type="GO" id="GO:0009229">
    <property type="term" value="P:thiamine diphosphate biosynthetic process"/>
    <property type="evidence" value="ECO:0007669"/>
    <property type="project" value="UniProtKB-UniRule"/>
</dbReference>
<dbReference type="InterPro" id="IPR004399">
    <property type="entry name" value="HMP/HMP-P_kinase_dom"/>
</dbReference>
<feature type="binding site" evidence="13">
    <location>
        <position position="387"/>
    </location>
    <ligand>
        <name>4-amino-2-methyl-5-(diphosphooxymethyl)pyrimidine</name>
        <dbReference type="ChEBI" id="CHEBI:57841"/>
    </ligand>
</feature>
<dbReference type="Pfam" id="PF02581">
    <property type="entry name" value="TMP-TENI"/>
    <property type="match status" value="1"/>
</dbReference>
<comment type="catalytic activity">
    <reaction evidence="12 13">
        <text>2-[(2R,5Z)-2-carboxy-4-methylthiazol-5(2H)-ylidene]ethyl phosphate + 4-amino-2-methyl-5-(diphosphooxymethyl)pyrimidine + 2 H(+) = thiamine phosphate + CO2 + diphosphate</text>
        <dbReference type="Rhea" id="RHEA:47844"/>
        <dbReference type="ChEBI" id="CHEBI:15378"/>
        <dbReference type="ChEBI" id="CHEBI:16526"/>
        <dbReference type="ChEBI" id="CHEBI:33019"/>
        <dbReference type="ChEBI" id="CHEBI:37575"/>
        <dbReference type="ChEBI" id="CHEBI:57841"/>
        <dbReference type="ChEBI" id="CHEBI:62899"/>
        <dbReference type="EC" id="2.5.1.3"/>
    </reaction>
</comment>
<evidence type="ECO:0000313" key="17">
    <source>
        <dbReference type="EMBL" id="MBB6523178.1"/>
    </source>
</evidence>
<feature type="binding site" evidence="13">
    <location>
        <begin position="507"/>
        <end position="508"/>
    </location>
    <ligand>
        <name>2-[(2R,5Z)-2-carboxy-4-methylthiazol-5(2H)-ylidene]ethyl phosphate</name>
        <dbReference type="ChEBI" id="CHEBI:62899"/>
    </ligand>
</feature>
<dbReference type="FunFam" id="3.20.20.70:FF:000064">
    <property type="entry name" value="Thiamine-phosphate synthase"/>
    <property type="match status" value="1"/>
</dbReference>
<feature type="binding site" evidence="13">
    <location>
        <begin position="355"/>
        <end position="359"/>
    </location>
    <ligand>
        <name>4-amino-2-methyl-5-(diphosphooxymethyl)pyrimidine</name>
        <dbReference type="ChEBI" id="CHEBI:57841"/>
    </ligand>
</feature>
<dbReference type="PANTHER" id="PTHR20858">
    <property type="entry name" value="PHOSPHOMETHYLPYRIMIDINE KINASE"/>
    <property type="match status" value="1"/>
</dbReference>
<dbReference type="GO" id="GO:0005524">
    <property type="term" value="F:ATP binding"/>
    <property type="evidence" value="ECO:0007669"/>
    <property type="project" value="UniProtKB-KW"/>
</dbReference>
<dbReference type="InterPro" id="IPR022998">
    <property type="entry name" value="ThiamineP_synth_TenI"/>
</dbReference>
<dbReference type="EMBL" id="JACHHT010000003">
    <property type="protein sequence ID" value="MBB6523178.1"/>
    <property type="molecule type" value="Genomic_DNA"/>
</dbReference>
<dbReference type="GO" id="GO:0008902">
    <property type="term" value="F:hydroxymethylpyrimidine kinase activity"/>
    <property type="evidence" value="ECO:0007669"/>
    <property type="project" value="TreeGrafter"/>
</dbReference>
<feature type="domain" description="Thiamine phosphate synthase/TenI" evidence="15">
    <location>
        <begin position="339"/>
        <end position="510"/>
    </location>
</feature>
<feature type="compositionally biased region" description="Basic residues" evidence="14">
    <location>
        <begin position="1"/>
        <end position="12"/>
    </location>
</feature>
<comment type="caution">
    <text evidence="17">The sequence shown here is derived from an EMBL/GenBank/DDBJ whole genome shotgun (WGS) entry which is preliminary data.</text>
</comment>
<protein>
    <recommendedName>
        <fullName evidence="13">Thiamine-phosphate synthase</fullName>
        <shortName evidence="13">TP synthase</shortName>
        <shortName evidence="13">TPS</shortName>
        <ecNumber evidence="13">2.5.1.3</ecNumber>
    </recommendedName>
    <alternativeName>
        <fullName evidence="13">Thiamine-phosphate pyrophosphorylase</fullName>
        <shortName evidence="13">TMP pyrophosphorylase</shortName>
        <shortName evidence="13">TMP-PPase</shortName>
    </alternativeName>
</protein>
<keyword evidence="9" id="KW-0511">Multifunctional enzyme</keyword>
<feature type="binding site" evidence="13">
    <location>
        <position position="388"/>
    </location>
    <ligand>
        <name>Mg(2+)</name>
        <dbReference type="ChEBI" id="CHEBI:18420"/>
    </ligand>
</feature>
<comment type="function">
    <text evidence="13">Condenses 4-methyl-5-(beta-hydroxyethyl)thiazole monophosphate (THZ-P) and 2-methyl-4-amino-5-hydroxymethyl pyrimidine pyrophosphate (HMP-PP) to form thiamine monophosphate (TMP).</text>
</comment>
<comment type="similarity">
    <text evidence="13">Belongs to the thiamine-phosphate synthase family.</text>
</comment>
<evidence type="ECO:0000256" key="4">
    <source>
        <dbReference type="ARBA" id="ARBA00022741"/>
    </source>
</evidence>
<comment type="catalytic activity">
    <reaction evidence="10 13">
        <text>4-methyl-5-(2-phosphooxyethyl)-thiazole + 4-amino-2-methyl-5-(diphosphooxymethyl)pyrimidine + H(+) = thiamine phosphate + diphosphate</text>
        <dbReference type="Rhea" id="RHEA:22328"/>
        <dbReference type="ChEBI" id="CHEBI:15378"/>
        <dbReference type="ChEBI" id="CHEBI:33019"/>
        <dbReference type="ChEBI" id="CHEBI:37575"/>
        <dbReference type="ChEBI" id="CHEBI:57841"/>
        <dbReference type="ChEBI" id="CHEBI:58296"/>
        <dbReference type="EC" id="2.5.1.3"/>
    </reaction>
</comment>
<keyword evidence="3 13" id="KW-0479">Metal-binding</keyword>
<evidence type="ECO:0000256" key="1">
    <source>
        <dbReference type="ARBA" id="ARBA00005165"/>
    </source>
</evidence>
<gene>
    <name evidence="13" type="primary">thiE</name>
    <name evidence="17" type="ORF">HNR48_003480</name>
</gene>
<evidence type="ECO:0000256" key="3">
    <source>
        <dbReference type="ARBA" id="ARBA00022723"/>
    </source>
</evidence>
<keyword evidence="18" id="KW-1185">Reference proteome</keyword>
<dbReference type="UniPathway" id="UPA00060">
    <property type="reaction ID" value="UER00138"/>
</dbReference>
<evidence type="ECO:0000256" key="12">
    <source>
        <dbReference type="ARBA" id="ARBA00047883"/>
    </source>
</evidence>
<accession>A0A7X0JWV7</accession>
<dbReference type="AlphaFoldDB" id="A0A7X0JWV7"/>
<feature type="region of interest" description="Disordered" evidence="14">
    <location>
        <begin position="1"/>
        <end position="30"/>
    </location>
</feature>
<dbReference type="GO" id="GO:0004789">
    <property type="term" value="F:thiamine-phosphate diphosphorylase activity"/>
    <property type="evidence" value="ECO:0007669"/>
    <property type="project" value="UniProtKB-UniRule"/>
</dbReference>
<comment type="catalytic activity">
    <reaction evidence="11 13">
        <text>2-(2-carboxy-4-methylthiazol-5-yl)ethyl phosphate + 4-amino-2-methyl-5-(diphosphooxymethyl)pyrimidine + 2 H(+) = thiamine phosphate + CO2 + diphosphate</text>
        <dbReference type="Rhea" id="RHEA:47848"/>
        <dbReference type="ChEBI" id="CHEBI:15378"/>
        <dbReference type="ChEBI" id="CHEBI:16526"/>
        <dbReference type="ChEBI" id="CHEBI:33019"/>
        <dbReference type="ChEBI" id="CHEBI:37575"/>
        <dbReference type="ChEBI" id="CHEBI:57841"/>
        <dbReference type="ChEBI" id="CHEBI:62890"/>
        <dbReference type="EC" id="2.5.1.3"/>
    </reaction>
</comment>
<evidence type="ECO:0000259" key="16">
    <source>
        <dbReference type="Pfam" id="PF08543"/>
    </source>
</evidence>
<dbReference type="HAMAP" id="MF_00097">
    <property type="entry name" value="TMP_synthase"/>
    <property type="match status" value="1"/>
</dbReference>
<dbReference type="Proteomes" id="UP000528457">
    <property type="component" value="Unassembled WGS sequence"/>
</dbReference>
<dbReference type="PANTHER" id="PTHR20858:SF17">
    <property type="entry name" value="HYDROXYMETHYLPYRIMIDINE_PHOSPHOMETHYLPYRIMIDINE KINASE THI20-RELATED"/>
    <property type="match status" value="1"/>
</dbReference>
<evidence type="ECO:0000256" key="11">
    <source>
        <dbReference type="ARBA" id="ARBA00047851"/>
    </source>
</evidence>
<dbReference type="CDD" id="cd01169">
    <property type="entry name" value="HMPP_kinase"/>
    <property type="match status" value="1"/>
</dbReference>
<dbReference type="GO" id="GO:0008972">
    <property type="term" value="F:phosphomethylpyrimidine kinase activity"/>
    <property type="evidence" value="ECO:0007669"/>
    <property type="project" value="InterPro"/>
</dbReference>
<evidence type="ECO:0000313" key="18">
    <source>
        <dbReference type="Proteomes" id="UP000528457"/>
    </source>
</evidence>
<dbReference type="InterPro" id="IPR013785">
    <property type="entry name" value="Aldolase_TIM"/>
</dbReference>
<sequence length="535" mass="58353">MPVEKLHRRHHSPTQNTVQSHSAPPASESRPAVLCIGGSDSSGLAGLQMDARFCQAMNVHQACVITAVTAQNNQCVISHSATSVQACQAQFDAAMALKPQAIKIGLIANLEQLQWLCKTLSHIRAGGIPIIFDPVTVASCGGELAEKGVADNIAQLLPYCDVITPNLPEAEALSGTSLSTDQNINAAAQYFHQQGAEWVYIKGGHRQSKTLRDIVSHDQHMFALEQQRQENKNLRGTGCALASSIASALALGYEMVDALVIANMAVAEGIYHAKAVNHEAGPISAQGFPKSFWPHYVDLGAKQQEPMQCEFKDCTAPNTRIGSPDEKADELGLYPVVDRYQWLERLLPLGIHTIQLRIKDLDGQALKEEIEKSIALARESNCRLFINDHWELAIEMGAYGIHLGQEDLDKADLRAISQAGLRLGISNHTHFELIRCLAINPSYIACGPVFATQSKDMPWIPHGLNGLRYWCESLMSFQNRPLVAIGGINRENISEVAQCGSSGIALISAITEAESPEKATRELLQMIEHAREKIS</sequence>
<feature type="domain" description="Pyridoxamine kinase/Phosphomethylpyrimidine kinase" evidence="16">
    <location>
        <begin position="40"/>
        <end position="283"/>
    </location>
</feature>
<feature type="binding site" evidence="13">
    <location>
        <position position="487"/>
    </location>
    <ligand>
        <name>2-[(2R,5Z)-2-carboxy-4-methylthiazol-5(2H)-ylidene]ethyl phosphate</name>
        <dbReference type="ChEBI" id="CHEBI:62899"/>
    </ligand>
</feature>
<evidence type="ECO:0000256" key="5">
    <source>
        <dbReference type="ARBA" id="ARBA00022777"/>
    </source>
</evidence>
<keyword evidence="8 13" id="KW-0784">Thiamine biosynthesis</keyword>
<dbReference type="NCBIfam" id="NF002904">
    <property type="entry name" value="PRK03512.1"/>
    <property type="match status" value="1"/>
</dbReference>